<dbReference type="EMBL" id="JARJFB010000025">
    <property type="protein sequence ID" value="MEA0970539.1"/>
    <property type="molecule type" value="Genomic_DNA"/>
</dbReference>
<evidence type="ECO:0000313" key="1">
    <source>
        <dbReference type="EMBL" id="MEA0970539.1"/>
    </source>
</evidence>
<keyword evidence="2" id="KW-1185">Reference proteome</keyword>
<organism evidence="1 2">
    <name type="scientific">Candidatus Megaera venefica</name>
    <dbReference type="NCBI Taxonomy" id="2055910"/>
    <lineage>
        <taxon>Bacteria</taxon>
        <taxon>Pseudomonadati</taxon>
        <taxon>Pseudomonadota</taxon>
        <taxon>Alphaproteobacteria</taxon>
        <taxon>Rickettsiales</taxon>
        <taxon>Rickettsiaceae</taxon>
        <taxon>Candidatus Megaera</taxon>
    </lineage>
</organism>
<gene>
    <name evidence="1" type="ORF">Megvenef_00505</name>
</gene>
<dbReference type="Proteomes" id="UP001291687">
    <property type="component" value="Unassembled WGS sequence"/>
</dbReference>
<dbReference type="RefSeq" id="WP_322776441.1">
    <property type="nucleotide sequence ID" value="NZ_JARJFB010000025.1"/>
</dbReference>
<comment type="caution">
    <text evidence="1">The sequence shown here is derived from an EMBL/GenBank/DDBJ whole genome shotgun (WGS) entry which is preliminary data.</text>
</comment>
<sequence length="146" mass="16757">MEEIGARTQLFQLNYWVENKEHYGAWLFKHCCRKDVKMLEIITQEAMDLLISSLVTPLQINYYLTQAMEQAHLSYTKAITTEIIQSILVPDLDGIEAKLARNGYNLQALCGILNSRTSEIKAYLLGQLNTNKLAEFNKEIYKLGII</sequence>
<name>A0ABU5NBI2_9RICK</name>
<evidence type="ECO:0000313" key="2">
    <source>
        <dbReference type="Proteomes" id="UP001291687"/>
    </source>
</evidence>
<proteinExistence type="predicted"/>
<accession>A0ABU5NBI2</accession>
<reference evidence="1 2" key="1">
    <citation type="submission" date="2023-03" db="EMBL/GenBank/DDBJ databases">
        <title>Host association and intracellularity evolved multiple times independently in the Rickettsiales.</title>
        <authorList>
            <person name="Castelli M."/>
            <person name="Nardi T."/>
            <person name="Gammuto L."/>
            <person name="Bellinzona G."/>
            <person name="Sabaneyeva E."/>
            <person name="Potekhin A."/>
            <person name="Serra V."/>
            <person name="Petroni G."/>
            <person name="Sassera D."/>
        </authorList>
    </citation>
    <scope>NUCLEOTIDE SEQUENCE [LARGE SCALE GENOMIC DNA]</scope>
    <source>
        <strain evidence="1 2">Sr 2-6</strain>
    </source>
</reference>
<protein>
    <submittedName>
        <fullName evidence="1">Uncharacterized protein</fullName>
    </submittedName>
</protein>